<dbReference type="OrthoDB" id="944734at2"/>
<organism evidence="2 3">
    <name type="scientific">Chryseobacterium angstadtii</name>
    <dbReference type="NCBI Taxonomy" id="558151"/>
    <lineage>
        <taxon>Bacteria</taxon>
        <taxon>Pseudomonadati</taxon>
        <taxon>Bacteroidota</taxon>
        <taxon>Flavobacteriia</taxon>
        <taxon>Flavobacteriales</taxon>
        <taxon>Weeksellaceae</taxon>
        <taxon>Chryseobacterium group</taxon>
        <taxon>Chryseobacterium</taxon>
    </lineage>
</organism>
<proteinExistence type="predicted"/>
<dbReference type="PATRIC" id="fig|558151.6.peg.1190"/>
<name>A0A0J7IHC1_9FLAO</name>
<dbReference type="STRING" id="558151.ACM46_05680"/>
<sequence>MKKMIYKTALFVLMIGMTNAQTINWGSENKEKHILNANIGAEYGVIFGLGYSYKLNSRLFPMMLGAEFSTPSGNDLLDDYKAKAGVNVRWIKVHDFQLSTRVQGLFRLIENENAAIVNFGLDMAGVIGYYRPKWFGGVEVGFDKAIVTHFKHSEKYKEIYPDVKNGWYEPATGGNFYYGLQCGYTFRNQEIYLKGGNIVSQDFKTKPLLPFYAQIGYNFKL</sequence>
<keyword evidence="1" id="KW-0732">Signal</keyword>
<gene>
    <name evidence="2" type="ORF">ACM46_05680</name>
</gene>
<comment type="caution">
    <text evidence="2">The sequence shown here is derived from an EMBL/GenBank/DDBJ whole genome shotgun (WGS) entry which is preliminary data.</text>
</comment>
<evidence type="ECO:0000313" key="3">
    <source>
        <dbReference type="Proteomes" id="UP000036261"/>
    </source>
</evidence>
<evidence type="ECO:0000256" key="1">
    <source>
        <dbReference type="SAM" id="SignalP"/>
    </source>
</evidence>
<dbReference type="RefSeq" id="WP_048505680.1">
    <property type="nucleotide sequence ID" value="NZ_LFND01000002.1"/>
</dbReference>
<keyword evidence="3" id="KW-1185">Reference proteome</keyword>
<dbReference type="AlphaFoldDB" id="A0A0J7IHC1"/>
<feature type="chain" id="PRO_5005288492" description="Outer membrane protein beta-barrel domain-containing protein" evidence="1">
    <location>
        <begin position="21"/>
        <end position="221"/>
    </location>
</feature>
<evidence type="ECO:0008006" key="4">
    <source>
        <dbReference type="Google" id="ProtNLM"/>
    </source>
</evidence>
<accession>A0A0J7IHC1</accession>
<evidence type="ECO:0000313" key="2">
    <source>
        <dbReference type="EMBL" id="KMQ65391.1"/>
    </source>
</evidence>
<protein>
    <recommendedName>
        <fullName evidence="4">Outer membrane protein beta-barrel domain-containing protein</fullName>
    </recommendedName>
</protein>
<feature type="signal peptide" evidence="1">
    <location>
        <begin position="1"/>
        <end position="20"/>
    </location>
</feature>
<dbReference type="Proteomes" id="UP000036261">
    <property type="component" value="Unassembled WGS sequence"/>
</dbReference>
<dbReference type="EMBL" id="LFND01000002">
    <property type="protein sequence ID" value="KMQ65391.1"/>
    <property type="molecule type" value="Genomic_DNA"/>
</dbReference>
<reference evidence="2 3" key="1">
    <citation type="journal article" date="2013" name="Int. J. Syst. Evol. Microbiol.">
        <title>Chryseobacterium angstadtii sp. nov., isolated from a newt tank.</title>
        <authorList>
            <person name="Kirk K.E."/>
            <person name="Hoffman J.A."/>
            <person name="Smith K.A."/>
            <person name="Strahan B.L."/>
            <person name="Failor K.C."/>
            <person name="Krebs J.E."/>
            <person name="Gale A.N."/>
            <person name="Do T.D."/>
            <person name="Sontag T.C."/>
            <person name="Batties A.M."/>
            <person name="Mistiszyn K."/>
            <person name="Newman J.D."/>
        </authorList>
    </citation>
    <scope>NUCLEOTIDE SEQUENCE [LARGE SCALE GENOMIC DNA]</scope>
    <source>
        <strain evidence="2 3">KM</strain>
    </source>
</reference>